<proteinExistence type="predicted"/>
<name>A0A926HYQ2_9FIRM</name>
<accession>A0A926HYQ2</accession>
<evidence type="ECO:0000259" key="1">
    <source>
        <dbReference type="Pfam" id="PF18734"/>
    </source>
</evidence>
<gene>
    <name evidence="2" type="ORF">H8730_16225</name>
</gene>
<dbReference type="InterPro" id="IPR040704">
    <property type="entry name" value="HEPN_AbiU2"/>
</dbReference>
<reference evidence="2" key="1">
    <citation type="submission" date="2020-08" db="EMBL/GenBank/DDBJ databases">
        <title>Genome public.</title>
        <authorList>
            <person name="Liu C."/>
            <person name="Sun Q."/>
        </authorList>
    </citation>
    <scope>NUCLEOTIDE SEQUENCE</scope>
    <source>
        <strain evidence="2">NSJ-32</strain>
    </source>
</reference>
<dbReference type="EMBL" id="JACRSQ010000045">
    <property type="protein sequence ID" value="MBC8545087.1"/>
    <property type="molecule type" value="Genomic_DNA"/>
</dbReference>
<dbReference type="Pfam" id="PF18734">
    <property type="entry name" value="HEPN_AbiU2"/>
    <property type="match status" value="1"/>
</dbReference>
<evidence type="ECO:0000313" key="2">
    <source>
        <dbReference type="EMBL" id="MBC8545087.1"/>
    </source>
</evidence>
<dbReference type="RefSeq" id="WP_249290190.1">
    <property type="nucleotide sequence ID" value="NZ_JACRSQ010000045.1"/>
</dbReference>
<feature type="domain" description="HEPN AbiU2-like" evidence="1">
    <location>
        <begin position="4"/>
        <end position="242"/>
    </location>
</feature>
<organism evidence="2 3">
    <name type="scientific">Bianquea renquensis</name>
    <dbReference type="NCBI Taxonomy" id="2763661"/>
    <lineage>
        <taxon>Bacteria</taxon>
        <taxon>Bacillati</taxon>
        <taxon>Bacillota</taxon>
        <taxon>Clostridia</taxon>
        <taxon>Eubacteriales</taxon>
        <taxon>Bianqueaceae</taxon>
        <taxon>Bianquea</taxon>
    </lineage>
</organism>
<dbReference type="Proteomes" id="UP000657006">
    <property type="component" value="Unassembled WGS sequence"/>
</dbReference>
<comment type="caution">
    <text evidence="2">The sequence shown here is derived from an EMBL/GenBank/DDBJ whole genome shotgun (WGS) entry which is preliminary data.</text>
</comment>
<sequence length="283" mass="33142">MDKKTLIRIAEELHQGAFDANAYYLIMQQYRKNQRNYAEEMKVSPAFYHTVYDALMKACFIEIAKLYDSSNGVVSIGTLLAKCEENQDLFPKYRETMTVDHDGTTFSYPIPYQHQLKPQEECFFKDRVKSDRKLFAAFDIPDADNVPVRVDLAFPEFLDLYQKRFNGLSKKRDNIRMQRNKLYAHNDEQRIVNSENLPDRYPISYPDVQEMIDFALDCTGLILGILTDVNHATQYSNIDDWEGTLMLTRLGLKYQEYDFQQSEKAFEEELRRQLGGNDNGKLQ</sequence>
<dbReference type="AlphaFoldDB" id="A0A926HYQ2"/>
<keyword evidence="3" id="KW-1185">Reference proteome</keyword>
<evidence type="ECO:0000313" key="3">
    <source>
        <dbReference type="Proteomes" id="UP000657006"/>
    </source>
</evidence>
<protein>
    <recommendedName>
        <fullName evidence="1">HEPN AbiU2-like domain-containing protein</fullName>
    </recommendedName>
</protein>